<name>A0A914DJZ0_9BILA</name>
<dbReference type="InterPro" id="IPR001650">
    <property type="entry name" value="Helicase_C-like"/>
</dbReference>
<feature type="region of interest" description="Disordered" evidence="9">
    <location>
        <begin position="751"/>
        <end position="875"/>
    </location>
</feature>
<keyword evidence="3" id="KW-0547">Nucleotide-binding</keyword>
<keyword evidence="7" id="KW-0238">DNA-binding</keyword>
<dbReference type="InterPro" id="IPR049730">
    <property type="entry name" value="SNF2/RAD54-like_C"/>
</dbReference>
<evidence type="ECO:0000256" key="9">
    <source>
        <dbReference type="SAM" id="MobiDB-lite"/>
    </source>
</evidence>
<dbReference type="SUPFAM" id="SSF52540">
    <property type="entry name" value="P-loop containing nucleoside triphosphate hydrolases"/>
    <property type="match status" value="2"/>
</dbReference>
<keyword evidence="5" id="KW-0347">Helicase</keyword>
<dbReference type="PANTHER" id="PTHR45797">
    <property type="entry name" value="RAD54-LIKE"/>
    <property type="match status" value="1"/>
</dbReference>
<dbReference type="GO" id="GO:0005524">
    <property type="term" value="F:ATP binding"/>
    <property type="evidence" value="ECO:0007669"/>
    <property type="project" value="UniProtKB-KW"/>
</dbReference>
<reference evidence="13" key="1">
    <citation type="submission" date="2022-11" db="UniProtKB">
        <authorList>
            <consortium name="WormBaseParasite"/>
        </authorList>
    </citation>
    <scope>IDENTIFICATION</scope>
</reference>
<dbReference type="GO" id="GO:0003677">
    <property type="term" value="F:DNA binding"/>
    <property type="evidence" value="ECO:0007669"/>
    <property type="project" value="UniProtKB-KW"/>
</dbReference>
<feature type="compositionally biased region" description="Polar residues" evidence="9">
    <location>
        <begin position="763"/>
        <end position="853"/>
    </location>
</feature>
<feature type="domain" description="Helicase ATP-binding" evidence="10">
    <location>
        <begin position="348"/>
        <end position="576"/>
    </location>
</feature>
<evidence type="ECO:0000256" key="4">
    <source>
        <dbReference type="ARBA" id="ARBA00022801"/>
    </source>
</evidence>
<sequence length="1381" mass="157418">MDVPNGPSKFSMKIPSTSNDTGIGSLIRDAPTSSFSPRNWSRSSSTSASNLSTPTSKPGTPKDILQLAVNSMNSPPDFNVRKDTSSRRPEDFVREVVDSIKPGMGMFSQKLTSMDKEEPSSSSDLLKVSIPTATKSQKRKRLKKASMNVPTFETDAQKAEQERLDRIQKMRESTGNFQDRAAYEPQVLYQSFPIQPSTSREKYDDEIVVLDEKPATPSSVKRSRVEEEEQNVVVLSSDDESEMRPGPSTNFNQPSFFTSQQLQQMRIAQMLKTQGLKLHQQKQEIRPRRNSNDYENSELTRGLHLVNAGKPAEDPDIFVAEHLTDILQPHQLGGVRFLYDNIIESLQDFNDSAGFGCILAHSMGLGKTIQVITFTDIFFRATKSKKALIICPVNTIQNWFNEFEKWMPKTAMTSNLEYKTIRDFEVFLLSDSVKGLKARADLIAEWHRQGGVLIMGYEMFRILVRNKGMAKKKPTQNRTESIRMFDIDENEKVEDFDEVDEKELSESLYKGLVEALLDPGPDLVVCDEGHRIKNLNSHVSGALNSIKTRRRIVLTGYPIQNNLMEYYCMVNFVRPDFLGTKKNFSVMFEKPIKNGQCIDSTPKDKKLSEQRIHVLTEKLKGFVHRRSQNILKNILPESKEYVVLVRKSPIQHALYRSFVLYAQAEMQAQNANFYNPLKAYAICVKILNHPDLLYKAMLLKNKEIASLKGDDLNENTRDSSNSNSKSHSPPLPTFGLGLTEPKMEQQGYYGNQQQNWNYGGRSNKYQNGYTNQFSSFQHPQPTFSQMVNPSYQQNNGPNSNFSDFQQPFFPSNNGSSQHWHSNGMDQVHSQSVPDFSSWQNFGGDQKPGTSKGLSTSESTSTFSTHEIKPKQRGRPAKKRTLASILYGDEFDDNSIKYDWADLALRQYIPEIAENSYKLLLAIELINETTRRGEKILFFSGSVLTLDMLENFLLKRYKLTTSDGGEFLWEKNVNYCRFDGTTNATDREKYMNMFNSNPDIYLFLISTKAGSLGVNLVSATRVIIFDASWNPCHDAQAVCRIYRYGQQKRTFIYRLIVNNCMEKAIFNRQISKQGLQQKVVDEKHVDANVLTKELENLLSYDESQDVIIGNSNVKWEIEDSLLESVVKRHRFWFAEAPFLHESLMLERQAGLSEVEKEEARLLYDRERLGLNRYDQVDTNYSHPRPFGMSNEFEGRDFFNQKQHLIDDLSMRMGRPMRPSPMPGVLVLNQPGMPSSYASPTRPELVSNRPIWDPNRPALRLIPPEPPAPKSFISPIISSNWIRLPCEITLPYAQSLPNTELLPQYATVYPNDEVVLIRNVQTTPNKFFIKLKNGDILNATDDTQTLKIFEGILGPAFFQPLAHSSSLRPRPAPIQPGEIIELD</sequence>
<dbReference type="InterPro" id="IPR027417">
    <property type="entry name" value="P-loop_NTPase"/>
</dbReference>
<keyword evidence="4" id="KW-0378">Hydrolase</keyword>
<feature type="domain" description="Helicase C-terminal" evidence="11">
    <location>
        <begin position="903"/>
        <end position="1090"/>
    </location>
</feature>
<dbReference type="SMART" id="SM00490">
    <property type="entry name" value="HELICc"/>
    <property type="match status" value="1"/>
</dbReference>
<evidence type="ECO:0000259" key="11">
    <source>
        <dbReference type="PROSITE" id="PS51194"/>
    </source>
</evidence>
<evidence type="ECO:0000256" key="1">
    <source>
        <dbReference type="ARBA" id="ARBA00004123"/>
    </source>
</evidence>
<accession>A0A914DJZ0</accession>
<feature type="compositionally biased region" description="Low complexity" evidence="9">
    <location>
        <begin position="854"/>
        <end position="864"/>
    </location>
</feature>
<dbReference type="CDD" id="cd18793">
    <property type="entry name" value="SF2_C_SNF"/>
    <property type="match status" value="1"/>
</dbReference>
<feature type="compositionally biased region" description="Basic and acidic residues" evidence="9">
    <location>
        <begin position="79"/>
        <end position="91"/>
    </location>
</feature>
<dbReference type="PROSITE" id="PS51192">
    <property type="entry name" value="HELICASE_ATP_BIND_1"/>
    <property type="match status" value="1"/>
</dbReference>
<organism evidence="12 13">
    <name type="scientific">Acrobeloides nanus</name>
    <dbReference type="NCBI Taxonomy" id="290746"/>
    <lineage>
        <taxon>Eukaryota</taxon>
        <taxon>Metazoa</taxon>
        <taxon>Ecdysozoa</taxon>
        <taxon>Nematoda</taxon>
        <taxon>Chromadorea</taxon>
        <taxon>Rhabditida</taxon>
        <taxon>Tylenchina</taxon>
        <taxon>Cephalobomorpha</taxon>
        <taxon>Cephaloboidea</taxon>
        <taxon>Cephalobidae</taxon>
        <taxon>Acrobeloides</taxon>
    </lineage>
</organism>
<dbReference type="InterPro" id="IPR044574">
    <property type="entry name" value="ARIP4-like"/>
</dbReference>
<dbReference type="PROSITE" id="PS51194">
    <property type="entry name" value="HELICASE_CTER"/>
    <property type="match status" value="1"/>
</dbReference>
<evidence type="ECO:0000259" key="10">
    <source>
        <dbReference type="PROSITE" id="PS51192"/>
    </source>
</evidence>
<dbReference type="InterPro" id="IPR038718">
    <property type="entry name" value="SNF2-like_sf"/>
</dbReference>
<dbReference type="PANTHER" id="PTHR45797:SF1">
    <property type="entry name" value="HELICASE ARIP4"/>
    <property type="match status" value="1"/>
</dbReference>
<feature type="compositionally biased region" description="Low complexity" evidence="9">
    <location>
        <begin position="751"/>
        <end position="760"/>
    </location>
</feature>
<keyword evidence="6" id="KW-0067">ATP-binding</keyword>
<feature type="region of interest" description="Disordered" evidence="9">
    <location>
        <begin position="710"/>
        <end position="737"/>
    </location>
</feature>
<feature type="region of interest" description="Disordered" evidence="9">
    <location>
        <begin position="111"/>
        <end position="159"/>
    </location>
</feature>
<feature type="region of interest" description="Disordered" evidence="9">
    <location>
        <begin position="1"/>
        <end position="91"/>
    </location>
</feature>
<protein>
    <submittedName>
        <fullName evidence="13">Uncharacterized protein</fullName>
    </submittedName>
</protein>
<dbReference type="InterPro" id="IPR014001">
    <property type="entry name" value="Helicase_ATP-bd"/>
</dbReference>
<dbReference type="SMART" id="SM00487">
    <property type="entry name" value="DEXDc"/>
    <property type="match status" value="1"/>
</dbReference>
<dbReference type="Gene3D" id="3.40.50.300">
    <property type="entry name" value="P-loop containing nucleotide triphosphate hydrolases"/>
    <property type="match status" value="2"/>
</dbReference>
<dbReference type="Proteomes" id="UP000887540">
    <property type="component" value="Unplaced"/>
</dbReference>
<dbReference type="GO" id="GO:0005634">
    <property type="term" value="C:nucleus"/>
    <property type="evidence" value="ECO:0007669"/>
    <property type="project" value="UniProtKB-SubCell"/>
</dbReference>
<evidence type="ECO:0000256" key="2">
    <source>
        <dbReference type="ARBA" id="ARBA00007025"/>
    </source>
</evidence>
<comment type="subcellular location">
    <subcellularLocation>
        <location evidence="1">Nucleus</location>
    </subcellularLocation>
</comment>
<dbReference type="Gene3D" id="1.20.120.850">
    <property type="entry name" value="SWI2/SNF2 ATPases, N-terminal domain"/>
    <property type="match status" value="1"/>
</dbReference>
<dbReference type="GO" id="GO:0016887">
    <property type="term" value="F:ATP hydrolysis activity"/>
    <property type="evidence" value="ECO:0007669"/>
    <property type="project" value="InterPro"/>
</dbReference>
<feature type="region of interest" description="Disordered" evidence="9">
    <location>
        <begin position="218"/>
        <end position="253"/>
    </location>
</feature>
<feature type="region of interest" description="Disordered" evidence="9">
    <location>
        <begin position="1362"/>
        <end position="1381"/>
    </location>
</feature>
<evidence type="ECO:0000256" key="8">
    <source>
        <dbReference type="ARBA" id="ARBA00023242"/>
    </source>
</evidence>
<comment type="similarity">
    <text evidence="2">Belongs to the SNF2/RAD54 helicase family.</text>
</comment>
<feature type="compositionally biased region" description="Low complexity" evidence="9">
    <location>
        <begin position="32"/>
        <end position="56"/>
    </location>
</feature>
<evidence type="ECO:0000256" key="3">
    <source>
        <dbReference type="ARBA" id="ARBA00022741"/>
    </source>
</evidence>
<dbReference type="GO" id="GO:0004386">
    <property type="term" value="F:helicase activity"/>
    <property type="evidence" value="ECO:0007669"/>
    <property type="project" value="UniProtKB-KW"/>
</dbReference>
<proteinExistence type="inferred from homology"/>
<evidence type="ECO:0000256" key="7">
    <source>
        <dbReference type="ARBA" id="ARBA00023125"/>
    </source>
</evidence>
<dbReference type="WBParaSite" id="ACRNAN_scaffold2689.g28654.t1">
    <property type="protein sequence ID" value="ACRNAN_scaffold2689.g28654.t1"/>
    <property type="gene ID" value="ACRNAN_scaffold2689.g28654"/>
</dbReference>
<evidence type="ECO:0000256" key="6">
    <source>
        <dbReference type="ARBA" id="ARBA00022840"/>
    </source>
</evidence>
<dbReference type="Pfam" id="PF00271">
    <property type="entry name" value="Helicase_C"/>
    <property type="match status" value="1"/>
</dbReference>
<dbReference type="InterPro" id="IPR000330">
    <property type="entry name" value="SNF2_N"/>
</dbReference>
<dbReference type="Gene3D" id="3.40.50.10810">
    <property type="entry name" value="Tandem AAA-ATPase domain"/>
    <property type="match status" value="1"/>
</dbReference>
<keyword evidence="12" id="KW-1185">Reference proteome</keyword>
<evidence type="ECO:0000313" key="13">
    <source>
        <dbReference type="WBParaSite" id="ACRNAN_scaffold2689.g28654.t1"/>
    </source>
</evidence>
<evidence type="ECO:0000313" key="12">
    <source>
        <dbReference type="Proteomes" id="UP000887540"/>
    </source>
</evidence>
<feature type="compositionally biased region" description="Low complexity" evidence="9">
    <location>
        <begin position="719"/>
        <end position="728"/>
    </location>
</feature>
<dbReference type="Pfam" id="PF00176">
    <property type="entry name" value="SNF2-rel_dom"/>
    <property type="match status" value="1"/>
</dbReference>
<evidence type="ECO:0000256" key="5">
    <source>
        <dbReference type="ARBA" id="ARBA00022806"/>
    </source>
</evidence>
<keyword evidence="8" id="KW-0539">Nucleus</keyword>